<evidence type="ECO:0000313" key="5">
    <source>
        <dbReference type="Proteomes" id="UP000590068"/>
    </source>
</evidence>
<proteinExistence type="predicted"/>
<reference evidence="3 5" key="2">
    <citation type="submission" date="2020-04" db="EMBL/GenBank/DDBJ databases">
        <title>WGS-Seq of Vibrio isolated by the O'Toole Lab.</title>
        <authorList>
            <person name="Mckone K.P."/>
            <person name="Whitaker R."/>
            <person name="Sevigney J.L."/>
            <person name="Herring J.B."/>
            <person name="O'Toole G."/>
        </authorList>
    </citation>
    <scope>NUCLEOTIDE SEQUENCE [LARGE SCALE GENOMIC DNA]</scope>
    <source>
        <strain evidence="3 5">BS_02</strain>
    </source>
</reference>
<dbReference type="Proteomes" id="UP000092018">
    <property type="component" value="Chromosome 2"/>
</dbReference>
<accession>A0AAN1CUB9</accession>
<dbReference type="PROSITE" id="PS51257">
    <property type="entry name" value="PROKAR_LIPOPROTEIN"/>
    <property type="match status" value="1"/>
</dbReference>
<gene>
    <name evidence="2" type="ORF">A6E01_18430</name>
    <name evidence="3" type="ORF">HJ568_07630</name>
</gene>
<dbReference type="Proteomes" id="UP000590068">
    <property type="component" value="Unassembled WGS sequence"/>
</dbReference>
<evidence type="ECO:0000256" key="1">
    <source>
        <dbReference type="SAM" id="MobiDB-lite"/>
    </source>
</evidence>
<dbReference type="EMBL" id="CP016178">
    <property type="protein sequence ID" value="ANO35149.1"/>
    <property type="molecule type" value="Genomic_DNA"/>
</dbReference>
<feature type="region of interest" description="Disordered" evidence="1">
    <location>
        <begin position="23"/>
        <end position="54"/>
    </location>
</feature>
<protein>
    <submittedName>
        <fullName evidence="2">Uncharacterized protein</fullName>
    </submittedName>
</protein>
<keyword evidence="5" id="KW-1185">Reference proteome</keyword>
<reference evidence="2 4" key="1">
    <citation type="submission" date="2016-06" db="EMBL/GenBank/DDBJ databases">
        <title>Adaptive Radiation by Waves of Gene Transfer Leads to Fine-Scale Resource Partitioning in Marine Microbes.</title>
        <authorList>
            <person name="Hehemann J.-H."/>
            <person name="Arevalo P."/>
            <person name="Datta M.S."/>
            <person name="Yu X."/>
            <person name="Corzett C."/>
            <person name="Henschel A."/>
            <person name="Preheim S.P."/>
            <person name="Timberlake S."/>
            <person name="Alm E.J."/>
            <person name="Polz M.F."/>
        </authorList>
    </citation>
    <scope>NUCLEOTIDE SEQUENCE [LARGE SCALE GENOMIC DNA]</scope>
    <source>
        <strain evidence="2 4">FF50</strain>
    </source>
</reference>
<evidence type="ECO:0000313" key="3">
    <source>
        <dbReference type="EMBL" id="NMR69845.1"/>
    </source>
</evidence>
<evidence type="ECO:0000313" key="2">
    <source>
        <dbReference type="EMBL" id="ANO35149.1"/>
    </source>
</evidence>
<name>A0AAN1CUB9_9VIBR</name>
<dbReference type="EMBL" id="JABCJR010000012">
    <property type="protein sequence ID" value="NMR69845.1"/>
    <property type="molecule type" value="Genomic_DNA"/>
</dbReference>
<dbReference type="AlphaFoldDB" id="A0AAN1CUB9"/>
<evidence type="ECO:0000313" key="4">
    <source>
        <dbReference type="Proteomes" id="UP000092018"/>
    </source>
</evidence>
<sequence>MKHLLPIALVTFLIGCNSSSNDNASQQLPPSHLPDVTAPERPNPGAGEPGHLPGDLIPDRLPIDWYIEASARYGMAVEDLDAVCRYTGEHPQMAIHVSCVWENEELTIVHFVSRHTSELEMLYEHAFIWVINDKQIDNGYIWPMVNHNAVGLADKHLSTQGDSVSFNIATHCANDECINIKHTLTHQLDGHQILSNGIPYDLVTDFDMDTYKDSERFYFRADFTDLNTGAKHNNTLHLLDDFPALMYKVLAPAFGY</sequence>
<dbReference type="RefSeq" id="WP_065210954.1">
    <property type="nucleotide sequence ID" value="NZ_CP016178.1"/>
</dbReference>
<organism evidence="2 4">
    <name type="scientific">Vibrio breoganii</name>
    <dbReference type="NCBI Taxonomy" id="553239"/>
    <lineage>
        <taxon>Bacteria</taxon>
        <taxon>Pseudomonadati</taxon>
        <taxon>Pseudomonadota</taxon>
        <taxon>Gammaproteobacteria</taxon>
        <taxon>Vibrionales</taxon>
        <taxon>Vibrionaceae</taxon>
        <taxon>Vibrio</taxon>
    </lineage>
</organism>
<dbReference type="KEGG" id="vbr:A6E01_18430"/>